<dbReference type="InterPro" id="IPR001584">
    <property type="entry name" value="Integrase_cat-core"/>
</dbReference>
<protein>
    <recommendedName>
        <fullName evidence="1">RNA-directed DNA polymerase</fullName>
        <ecNumber evidence="1">2.7.7.49</ecNumber>
    </recommendedName>
</protein>
<dbReference type="Gene3D" id="3.30.420.10">
    <property type="entry name" value="Ribonuclease H-like superfamily/Ribonuclease H"/>
    <property type="match status" value="1"/>
</dbReference>
<proteinExistence type="predicted"/>
<comment type="caution">
    <text evidence="3">The sequence shown here is derived from an EMBL/GenBank/DDBJ whole genome shotgun (WGS) entry which is preliminary data.</text>
</comment>
<dbReference type="InterPro" id="IPR050951">
    <property type="entry name" value="Retrovirus_Pol_polyprotein"/>
</dbReference>
<keyword evidence="4" id="KW-1185">Reference proteome</keyword>
<dbReference type="Gene3D" id="1.10.340.70">
    <property type="match status" value="1"/>
</dbReference>
<reference evidence="3 4" key="1">
    <citation type="journal article" date="2024" name="BMC Genomics">
        <title>De novo assembly and annotation of Popillia japonica's genome with initial clues to its potential as an invasive pest.</title>
        <authorList>
            <person name="Cucini C."/>
            <person name="Boschi S."/>
            <person name="Funari R."/>
            <person name="Cardaioli E."/>
            <person name="Iannotti N."/>
            <person name="Marturano G."/>
            <person name="Paoli F."/>
            <person name="Bruttini M."/>
            <person name="Carapelli A."/>
            <person name="Frati F."/>
            <person name="Nardi F."/>
        </authorList>
    </citation>
    <scope>NUCLEOTIDE SEQUENCE [LARGE SCALE GENOMIC DNA]</scope>
    <source>
        <strain evidence="3">DMR45628</strain>
    </source>
</reference>
<dbReference type="InterPro" id="IPR036397">
    <property type="entry name" value="RNaseH_sf"/>
</dbReference>
<dbReference type="PROSITE" id="PS50994">
    <property type="entry name" value="INTEGRASE"/>
    <property type="match status" value="1"/>
</dbReference>
<dbReference type="GO" id="GO:0003676">
    <property type="term" value="F:nucleic acid binding"/>
    <property type="evidence" value="ECO:0007669"/>
    <property type="project" value="InterPro"/>
</dbReference>
<accession>A0AAW1IBV2</accession>
<gene>
    <name evidence="3" type="ORF">QE152_g36839</name>
</gene>
<name>A0AAW1IBV2_POPJA</name>
<dbReference type="Proteomes" id="UP001458880">
    <property type="component" value="Unassembled WGS sequence"/>
</dbReference>
<evidence type="ECO:0000259" key="2">
    <source>
        <dbReference type="PROSITE" id="PS50994"/>
    </source>
</evidence>
<evidence type="ECO:0000256" key="1">
    <source>
        <dbReference type="ARBA" id="ARBA00012493"/>
    </source>
</evidence>
<dbReference type="PANTHER" id="PTHR37984:SF5">
    <property type="entry name" value="PROTEIN NYNRIN-LIKE"/>
    <property type="match status" value="1"/>
</dbReference>
<dbReference type="Pfam" id="PF00665">
    <property type="entry name" value="rve"/>
    <property type="match status" value="1"/>
</dbReference>
<dbReference type="GO" id="GO:0003964">
    <property type="term" value="F:RNA-directed DNA polymerase activity"/>
    <property type="evidence" value="ECO:0007669"/>
    <property type="project" value="UniProtKB-EC"/>
</dbReference>
<dbReference type="SUPFAM" id="SSF53098">
    <property type="entry name" value="Ribonuclease H-like"/>
    <property type="match status" value="1"/>
</dbReference>
<dbReference type="PANTHER" id="PTHR37984">
    <property type="entry name" value="PROTEIN CBG26694"/>
    <property type="match status" value="1"/>
</dbReference>
<dbReference type="InterPro" id="IPR041588">
    <property type="entry name" value="Integrase_H2C2"/>
</dbReference>
<dbReference type="AlphaFoldDB" id="A0AAW1IBV2"/>
<sequence length="234" mass="26856">MFTTIETLEENATLVFHKPYAMPMAMRKPVEDELNQMHPGITRMKLRARGDIWWPNLDAEIERIIQNCEPCNIFAPSSPEVTLMPWPRSSKNWSRIHIDFFKLEGTEFLLIIDSCSRWLDVYIMKGTDANKTIEKLRHSFAIFGLPEEVVADNGPPFNSAEFHRFCRTNGIKITITPPFCRTNGIKITITPPYHPTSNGLAEKSKGKEMVDIGCCHKYGSYVEECLCLKQNDNE</sequence>
<evidence type="ECO:0000313" key="3">
    <source>
        <dbReference type="EMBL" id="KAK9686918.1"/>
    </source>
</evidence>
<feature type="domain" description="Integrase catalytic" evidence="2">
    <location>
        <begin position="81"/>
        <end position="203"/>
    </location>
</feature>
<dbReference type="Pfam" id="PF17921">
    <property type="entry name" value="Integrase_H2C2"/>
    <property type="match status" value="1"/>
</dbReference>
<dbReference type="EMBL" id="JASPKY010000675">
    <property type="protein sequence ID" value="KAK9686918.1"/>
    <property type="molecule type" value="Genomic_DNA"/>
</dbReference>
<evidence type="ECO:0000313" key="4">
    <source>
        <dbReference type="Proteomes" id="UP001458880"/>
    </source>
</evidence>
<dbReference type="EC" id="2.7.7.49" evidence="1"/>
<organism evidence="3 4">
    <name type="scientific">Popillia japonica</name>
    <name type="common">Japanese beetle</name>
    <dbReference type="NCBI Taxonomy" id="7064"/>
    <lineage>
        <taxon>Eukaryota</taxon>
        <taxon>Metazoa</taxon>
        <taxon>Ecdysozoa</taxon>
        <taxon>Arthropoda</taxon>
        <taxon>Hexapoda</taxon>
        <taxon>Insecta</taxon>
        <taxon>Pterygota</taxon>
        <taxon>Neoptera</taxon>
        <taxon>Endopterygota</taxon>
        <taxon>Coleoptera</taxon>
        <taxon>Polyphaga</taxon>
        <taxon>Scarabaeiformia</taxon>
        <taxon>Scarabaeidae</taxon>
        <taxon>Rutelinae</taxon>
        <taxon>Popillia</taxon>
    </lineage>
</organism>
<dbReference type="InterPro" id="IPR012337">
    <property type="entry name" value="RNaseH-like_sf"/>
</dbReference>
<dbReference type="GO" id="GO:0015074">
    <property type="term" value="P:DNA integration"/>
    <property type="evidence" value="ECO:0007669"/>
    <property type="project" value="InterPro"/>
</dbReference>